<dbReference type="EMBL" id="FQTU01000012">
    <property type="protein sequence ID" value="SHF03110.1"/>
    <property type="molecule type" value="Genomic_DNA"/>
</dbReference>
<protein>
    <submittedName>
        <fullName evidence="1">SEC-C motif-containing protein</fullName>
    </submittedName>
</protein>
<dbReference type="Proteomes" id="UP000184251">
    <property type="component" value="Unassembled WGS sequence"/>
</dbReference>
<dbReference type="Pfam" id="PF02810">
    <property type="entry name" value="SEC-C"/>
    <property type="match status" value="1"/>
</dbReference>
<dbReference type="RefSeq" id="WP_073271093.1">
    <property type="nucleotide sequence ID" value="NZ_FQTU01000012.1"/>
</dbReference>
<dbReference type="OrthoDB" id="5872at2"/>
<name>A0A1M4YBJ7_9FIRM</name>
<proteinExistence type="predicted"/>
<organism evidence="1 2">
    <name type="scientific">Alkalibacter saccharofermentans DSM 14828</name>
    <dbReference type="NCBI Taxonomy" id="1120975"/>
    <lineage>
        <taxon>Bacteria</taxon>
        <taxon>Bacillati</taxon>
        <taxon>Bacillota</taxon>
        <taxon>Clostridia</taxon>
        <taxon>Eubacteriales</taxon>
        <taxon>Eubacteriaceae</taxon>
        <taxon>Alkalibacter</taxon>
    </lineage>
</organism>
<dbReference type="AlphaFoldDB" id="A0A1M4YBJ7"/>
<evidence type="ECO:0000313" key="2">
    <source>
        <dbReference type="Proteomes" id="UP000184251"/>
    </source>
</evidence>
<dbReference type="STRING" id="1120975.SAMN02746064_01728"/>
<evidence type="ECO:0000313" key="1">
    <source>
        <dbReference type="EMBL" id="SHF03110.1"/>
    </source>
</evidence>
<reference evidence="1 2" key="1">
    <citation type="submission" date="2016-11" db="EMBL/GenBank/DDBJ databases">
        <authorList>
            <person name="Jaros S."/>
            <person name="Januszkiewicz K."/>
            <person name="Wedrychowicz H."/>
        </authorList>
    </citation>
    <scope>NUCLEOTIDE SEQUENCE [LARGE SCALE GENOMIC DNA]</scope>
    <source>
        <strain evidence="1 2">DSM 14828</strain>
    </source>
</reference>
<dbReference type="PANTHER" id="PTHR33747:SF1">
    <property type="entry name" value="ADENYLATE CYCLASE-ASSOCIATED CAP C-TERMINAL DOMAIN-CONTAINING PROTEIN"/>
    <property type="match status" value="1"/>
</dbReference>
<dbReference type="PANTHER" id="PTHR33747">
    <property type="entry name" value="UPF0225 PROTEIN SCO1677"/>
    <property type="match status" value="1"/>
</dbReference>
<dbReference type="SUPFAM" id="SSF103642">
    <property type="entry name" value="Sec-C motif"/>
    <property type="match status" value="1"/>
</dbReference>
<dbReference type="InterPro" id="IPR004027">
    <property type="entry name" value="SEC_C_motif"/>
</dbReference>
<dbReference type="Gene3D" id="3.10.450.50">
    <property type="match status" value="1"/>
</dbReference>
<gene>
    <name evidence="1" type="ORF">SAMN02746064_01728</name>
</gene>
<keyword evidence="2" id="KW-1185">Reference proteome</keyword>
<dbReference type="NCBIfam" id="NF004088">
    <property type="entry name" value="PRK05590.1"/>
    <property type="match status" value="1"/>
</dbReference>
<accession>A0A1M4YBJ7</accession>
<sequence>MALYEKWQSIIEESSKSEEAQQEFWNDFCEQEQTIYEKILGANQKEIKGAIKELANEYEVSLPYFMGFLDGINDSIESSNSLEDFTEEDEVSLVIDFKKLYWNMLAVPAPWLYELPQWEGVLSAEERAGIQRDYNRSKTVVNENKVGRNEPCPCGSGKKYKKCCGKAK</sequence>